<evidence type="ECO:0000313" key="2">
    <source>
        <dbReference type="Proteomes" id="UP001152531"/>
    </source>
</evidence>
<comment type="caution">
    <text evidence="1">The sequence shown here is derived from an EMBL/GenBank/DDBJ whole genome shotgun (WGS) entry which is preliminary data.</text>
</comment>
<reference evidence="1" key="1">
    <citation type="submission" date="2022-06" db="EMBL/GenBank/DDBJ databases">
        <authorList>
            <person name="Legras J.-L."/>
            <person name="Devillers H."/>
            <person name="Grondin C."/>
        </authorList>
    </citation>
    <scope>NUCLEOTIDE SEQUENCE</scope>
    <source>
        <strain evidence="1">CLIB 1444</strain>
    </source>
</reference>
<evidence type="ECO:0000313" key="1">
    <source>
        <dbReference type="EMBL" id="CAH6718307.1"/>
    </source>
</evidence>
<organism evidence="1 2">
    <name type="scientific">[Candida] jaroonii</name>
    <dbReference type="NCBI Taxonomy" id="467808"/>
    <lineage>
        <taxon>Eukaryota</taxon>
        <taxon>Fungi</taxon>
        <taxon>Dikarya</taxon>
        <taxon>Ascomycota</taxon>
        <taxon>Saccharomycotina</taxon>
        <taxon>Pichiomycetes</taxon>
        <taxon>Debaryomycetaceae</taxon>
        <taxon>Yamadazyma</taxon>
    </lineage>
</organism>
<gene>
    <name evidence="1" type="ORF">CLIB1444_01S03840</name>
</gene>
<dbReference type="Proteomes" id="UP001152531">
    <property type="component" value="Unassembled WGS sequence"/>
</dbReference>
<dbReference type="EMBL" id="CALSDN010000001">
    <property type="protein sequence ID" value="CAH6718307.1"/>
    <property type="molecule type" value="Genomic_DNA"/>
</dbReference>
<proteinExistence type="predicted"/>
<protein>
    <submittedName>
        <fullName evidence="1">Uncharacterized protein</fullName>
    </submittedName>
</protein>
<accession>A0ACA9Y064</accession>
<keyword evidence="2" id="KW-1185">Reference proteome</keyword>
<sequence>MSQDNETDHLLQDAEEYKTTIEDSAGQSIDEVVDEKIEQKFNESQQYQIDQLQQRLSILEQQHLLLLQQHHDVQQQLKREEKSEKLEKVNTYGEIILTFIKSLNRNNMILTFFVNTIVIMMIKSFSFFYRNKVVIIKLFRKYVCMAYRILIGKK</sequence>
<name>A0ACA9Y064_9ASCO</name>